<dbReference type="PANTHER" id="PTHR22706">
    <property type="entry name" value="ASSEMBLY FACTOR FOR SPINDLE MICROTUBULES"/>
    <property type="match status" value="1"/>
</dbReference>
<dbReference type="GO" id="GO:0051295">
    <property type="term" value="P:establishment of meiotic spindle localization"/>
    <property type="evidence" value="ECO:0007669"/>
    <property type="project" value="TreeGrafter"/>
</dbReference>
<feature type="compositionally biased region" description="Polar residues" evidence="4">
    <location>
        <begin position="8"/>
        <end position="25"/>
    </location>
</feature>
<dbReference type="GO" id="GO:0005737">
    <property type="term" value="C:cytoplasm"/>
    <property type="evidence" value="ECO:0007669"/>
    <property type="project" value="UniProtKB-SubCell"/>
</dbReference>
<dbReference type="STRING" id="151549.A0A4C1SAL0"/>
<sequence length="237" mass="26981">MPKRKSNELSFSDSQSMDSLVSGSSTASLRTTSIKSNCAMSPPKRQKLEERILICPSKLHLVPQPRLDPFAATTTCDPFLASTMYLDEASVEKHEIEFKKWLNALVTMPADLDTDSNAKIDVGKLFNEVRHKELVLAPTKEEQSINYLTNLRLESLRKAAVELFLSEEMRVPCSKLAVYIQKNSLRIRSDRNLHLDVVTQREILELLLSFNPLWLRLGLEVIYGEKFIFSPTEILLD</sequence>
<dbReference type="InterPro" id="IPR051185">
    <property type="entry name" value="ASPM"/>
</dbReference>
<dbReference type="AlphaFoldDB" id="A0A4C1SAL0"/>
<protein>
    <submittedName>
        <fullName evidence="5">Protein abnormal spindle</fullName>
    </submittedName>
</protein>
<evidence type="ECO:0000256" key="1">
    <source>
        <dbReference type="ARBA" id="ARBA00004496"/>
    </source>
</evidence>
<evidence type="ECO:0000256" key="2">
    <source>
        <dbReference type="ARBA" id="ARBA00022490"/>
    </source>
</evidence>
<dbReference type="GO" id="GO:0000922">
    <property type="term" value="C:spindle pole"/>
    <property type="evidence" value="ECO:0007669"/>
    <property type="project" value="TreeGrafter"/>
</dbReference>
<comment type="caution">
    <text evidence="5">The sequence shown here is derived from an EMBL/GenBank/DDBJ whole genome shotgun (WGS) entry which is preliminary data.</text>
</comment>
<dbReference type="GO" id="GO:0005516">
    <property type="term" value="F:calmodulin binding"/>
    <property type="evidence" value="ECO:0007669"/>
    <property type="project" value="UniProtKB-KW"/>
</dbReference>
<organism evidence="5 6">
    <name type="scientific">Eumeta variegata</name>
    <name type="common">Bagworm moth</name>
    <name type="synonym">Eumeta japonica</name>
    <dbReference type="NCBI Taxonomy" id="151549"/>
    <lineage>
        <taxon>Eukaryota</taxon>
        <taxon>Metazoa</taxon>
        <taxon>Ecdysozoa</taxon>
        <taxon>Arthropoda</taxon>
        <taxon>Hexapoda</taxon>
        <taxon>Insecta</taxon>
        <taxon>Pterygota</taxon>
        <taxon>Neoptera</taxon>
        <taxon>Endopterygota</taxon>
        <taxon>Lepidoptera</taxon>
        <taxon>Glossata</taxon>
        <taxon>Ditrysia</taxon>
        <taxon>Tineoidea</taxon>
        <taxon>Psychidae</taxon>
        <taxon>Oiketicinae</taxon>
        <taxon>Eumeta</taxon>
    </lineage>
</organism>
<reference evidence="5 6" key="1">
    <citation type="journal article" date="2019" name="Commun. Biol.">
        <title>The bagworm genome reveals a unique fibroin gene that provides high tensile strength.</title>
        <authorList>
            <person name="Kono N."/>
            <person name="Nakamura H."/>
            <person name="Ohtoshi R."/>
            <person name="Tomita M."/>
            <person name="Numata K."/>
            <person name="Arakawa K."/>
        </authorList>
    </citation>
    <scope>NUCLEOTIDE SEQUENCE [LARGE SCALE GENOMIC DNA]</scope>
</reference>
<accession>A0A4C1SAL0</accession>
<keyword evidence="3" id="KW-0112">Calmodulin-binding</keyword>
<dbReference type="OrthoDB" id="7445769at2759"/>
<evidence type="ECO:0000313" key="5">
    <source>
        <dbReference type="EMBL" id="GBO98885.1"/>
    </source>
</evidence>
<dbReference type="GO" id="GO:0007051">
    <property type="term" value="P:spindle organization"/>
    <property type="evidence" value="ECO:0007669"/>
    <property type="project" value="TreeGrafter"/>
</dbReference>
<keyword evidence="2" id="KW-0963">Cytoplasm</keyword>
<name>A0A4C1SAL0_EUMVA</name>
<comment type="subcellular location">
    <subcellularLocation>
        <location evidence="1">Cytoplasm</location>
    </subcellularLocation>
</comment>
<dbReference type="Proteomes" id="UP000299102">
    <property type="component" value="Unassembled WGS sequence"/>
</dbReference>
<gene>
    <name evidence="5" type="primary">asp</name>
    <name evidence="5" type="ORF">EVAR_71814_1</name>
</gene>
<feature type="region of interest" description="Disordered" evidence="4">
    <location>
        <begin position="1"/>
        <end position="25"/>
    </location>
</feature>
<dbReference type="EMBL" id="BGZK01006463">
    <property type="protein sequence ID" value="GBO98885.1"/>
    <property type="molecule type" value="Genomic_DNA"/>
</dbReference>
<evidence type="ECO:0000256" key="4">
    <source>
        <dbReference type="SAM" id="MobiDB-lite"/>
    </source>
</evidence>
<keyword evidence="6" id="KW-1185">Reference proteome</keyword>
<dbReference type="PANTHER" id="PTHR22706:SF1">
    <property type="entry name" value="ASSEMBLY FACTOR FOR SPINDLE MICROTUBULES"/>
    <property type="match status" value="1"/>
</dbReference>
<dbReference type="GO" id="GO:0000278">
    <property type="term" value="P:mitotic cell cycle"/>
    <property type="evidence" value="ECO:0007669"/>
    <property type="project" value="TreeGrafter"/>
</dbReference>
<proteinExistence type="predicted"/>
<evidence type="ECO:0000256" key="3">
    <source>
        <dbReference type="ARBA" id="ARBA00022860"/>
    </source>
</evidence>
<evidence type="ECO:0000313" key="6">
    <source>
        <dbReference type="Proteomes" id="UP000299102"/>
    </source>
</evidence>